<name>A0A4S4M2D3_9AGAM</name>
<evidence type="ECO:0000313" key="2">
    <source>
        <dbReference type="EMBL" id="THH19179.1"/>
    </source>
</evidence>
<proteinExistence type="predicted"/>
<dbReference type="Proteomes" id="UP000310158">
    <property type="component" value="Unassembled WGS sequence"/>
</dbReference>
<evidence type="ECO:0000313" key="3">
    <source>
        <dbReference type="Proteomes" id="UP000310158"/>
    </source>
</evidence>
<reference evidence="2 3" key="1">
    <citation type="submission" date="2019-02" db="EMBL/GenBank/DDBJ databases">
        <title>Genome sequencing of the rare red list fungi Bondarzewia mesenterica.</title>
        <authorList>
            <person name="Buettner E."/>
            <person name="Kellner H."/>
        </authorList>
    </citation>
    <scope>NUCLEOTIDE SEQUENCE [LARGE SCALE GENOMIC DNA]</scope>
    <source>
        <strain evidence="2 3">DSM 108281</strain>
    </source>
</reference>
<evidence type="ECO:0000256" key="1">
    <source>
        <dbReference type="SAM" id="Phobius"/>
    </source>
</evidence>
<protein>
    <submittedName>
        <fullName evidence="2">Uncharacterized protein</fullName>
    </submittedName>
</protein>
<keyword evidence="3" id="KW-1185">Reference proteome</keyword>
<dbReference type="AlphaFoldDB" id="A0A4S4M2D3"/>
<dbReference type="EMBL" id="SGPL01000053">
    <property type="protein sequence ID" value="THH19179.1"/>
    <property type="molecule type" value="Genomic_DNA"/>
</dbReference>
<feature type="transmembrane region" description="Helical" evidence="1">
    <location>
        <begin position="50"/>
        <end position="73"/>
    </location>
</feature>
<comment type="caution">
    <text evidence="2">The sequence shown here is derived from an EMBL/GenBank/DDBJ whole genome shotgun (WGS) entry which is preliminary data.</text>
</comment>
<accession>A0A4S4M2D3</accession>
<keyword evidence="1" id="KW-0812">Transmembrane</keyword>
<sequence>MLIVCAFLRARHSQHDFADIYKDGNAVHRRAVPTKGQEDKQKFGRPFVTAGWVVVAVVGVVGVMEIGLLVLILKIP</sequence>
<keyword evidence="1" id="KW-1133">Transmembrane helix</keyword>
<gene>
    <name evidence="2" type="ORF">EW146_g1954</name>
</gene>
<keyword evidence="1" id="KW-0472">Membrane</keyword>
<dbReference type="OrthoDB" id="2555434at2759"/>
<organism evidence="2 3">
    <name type="scientific">Bondarzewia mesenterica</name>
    <dbReference type="NCBI Taxonomy" id="1095465"/>
    <lineage>
        <taxon>Eukaryota</taxon>
        <taxon>Fungi</taxon>
        <taxon>Dikarya</taxon>
        <taxon>Basidiomycota</taxon>
        <taxon>Agaricomycotina</taxon>
        <taxon>Agaricomycetes</taxon>
        <taxon>Russulales</taxon>
        <taxon>Bondarzewiaceae</taxon>
        <taxon>Bondarzewia</taxon>
    </lineage>
</organism>